<evidence type="ECO:0000256" key="7">
    <source>
        <dbReference type="SAM" id="MobiDB-lite"/>
    </source>
</evidence>
<evidence type="ECO:0000313" key="9">
    <source>
        <dbReference type="Ensembl" id="ENSEBUP00000002259.1"/>
    </source>
</evidence>
<feature type="region of interest" description="Disordered" evidence="7">
    <location>
        <begin position="27"/>
        <end position="105"/>
    </location>
</feature>
<feature type="domain" description="LIM zinc-binding" evidence="8">
    <location>
        <begin position="440"/>
        <end position="500"/>
    </location>
</feature>
<proteinExistence type="inferred from homology"/>
<evidence type="ECO:0000256" key="5">
    <source>
        <dbReference type="ARBA" id="ARBA00023038"/>
    </source>
</evidence>
<evidence type="ECO:0000256" key="3">
    <source>
        <dbReference type="ARBA" id="ARBA00022737"/>
    </source>
</evidence>
<dbReference type="InterPro" id="IPR047172">
    <property type="entry name" value="Ajuba-like"/>
</dbReference>
<dbReference type="GO" id="GO:0005634">
    <property type="term" value="C:nucleus"/>
    <property type="evidence" value="ECO:0007669"/>
    <property type="project" value="TreeGrafter"/>
</dbReference>
<evidence type="ECO:0000256" key="1">
    <source>
        <dbReference type="ARBA" id="ARBA00009611"/>
    </source>
</evidence>
<dbReference type="Ensembl" id="ENSEBUT00000002609.1">
    <property type="protein sequence ID" value="ENSEBUP00000002259.1"/>
    <property type="gene ID" value="ENSEBUG00000001770.1"/>
</dbReference>
<sequence>MMAGYEKASHAGVLRRDLLQSDVSAGRRDLHSFPGPPFPVRSESQFGSPADGFVQRRAKVSGSRRGSEARRPPSGPGPGVLSEWSLADTETGRSGRVRASDPTPGAAGADLTALLAGLRLNGEARFRYSLDAKRASNGVMCDEAHPGLASLSHFSGVHRDGATALQNRRYLRHHQTLLLDCERGSMSGGNLGAGTGSARSSLGYGEAASSPRTSLTGTVIVGDTSRSVSNRTSGISVGYDDRLASASPRSSTGSQYGQTISPRASFTSAVEVDVGPLGRVVPQGLGSARSSVSSYGSASVADSDIGCAEGLSVPLHKSKTYTGSADQPTVDPCWVQPMSPKSTQEGMRIAERQVDALMRQIEQEMDMHGKAEFFGMCIKCNTGVYGSAQACQALGSLYHTQCFTCCSCGRTLRGKAFYNVGGKVYCEEDYLYSGFQQSADKCHACGHLIMEMILQALGRAYHPGCFRCVVCNSCLDGVPFTVDVDQKIYCVKDYHKTYAPRCAACLQPILPAEGSEETIRVVSMDKDFHVECYHCEDCRLQLGDTDGQRCYPLDGCLLCHDCHLKHLQHTALR</sequence>
<accession>A0A8C4N6A7</accession>
<dbReference type="GeneTree" id="ENSGT00940000160924"/>
<protein>
    <submittedName>
        <fullName evidence="9">WT1 interacting protein</fullName>
    </submittedName>
</protein>
<evidence type="ECO:0000256" key="6">
    <source>
        <dbReference type="PROSITE-ProRule" id="PRU00125"/>
    </source>
</evidence>
<dbReference type="Pfam" id="PF00412">
    <property type="entry name" value="LIM"/>
    <property type="match status" value="3"/>
</dbReference>
<keyword evidence="2 6" id="KW-0479">Metal-binding</keyword>
<keyword evidence="4 6" id="KW-0862">Zinc</keyword>
<dbReference type="InterPro" id="IPR047248">
    <property type="entry name" value="Ajuba-like_LIM3"/>
</dbReference>
<dbReference type="CDD" id="cd09355">
    <property type="entry name" value="LIM2_Ajuba_like"/>
    <property type="match status" value="1"/>
</dbReference>
<dbReference type="CDD" id="cd09438">
    <property type="entry name" value="LIM3_Ajuba_like"/>
    <property type="match status" value="1"/>
</dbReference>
<dbReference type="GO" id="GO:0035331">
    <property type="term" value="P:negative regulation of hippo signaling"/>
    <property type="evidence" value="ECO:0007669"/>
    <property type="project" value="TreeGrafter"/>
</dbReference>
<dbReference type="PANTHER" id="PTHR24219:SF4">
    <property type="entry name" value="LIM DOMAIN-CONTAINING PROTEIN JUB"/>
    <property type="match status" value="1"/>
</dbReference>
<organism evidence="9 10">
    <name type="scientific">Eptatretus burgeri</name>
    <name type="common">Inshore hagfish</name>
    <dbReference type="NCBI Taxonomy" id="7764"/>
    <lineage>
        <taxon>Eukaryota</taxon>
        <taxon>Metazoa</taxon>
        <taxon>Chordata</taxon>
        <taxon>Craniata</taxon>
        <taxon>Vertebrata</taxon>
        <taxon>Cyclostomata</taxon>
        <taxon>Myxini</taxon>
        <taxon>Myxiniformes</taxon>
        <taxon>Myxinidae</taxon>
        <taxon>Eptatretinae</taxon>
        <taxon>Eptatretus</taxon>
    </lineage>
</organism>
<dbReference type="InterPro" id="IPR047245">
    <property type="entry name" value="Ajuba-like_LIM1"/>
</dbReference>
<dbReference type="GO" id="GO:0005667">
    <property type="term" value="C:transcription regulator complex"/>
    <property type="evidence" value="ECO:0007669"/>
    <property type="project" value="TreeGrafter"/>
</dbReference>
<dbReference type="GO" id="GO:0007010">
    <property type="term" value="P:cytoskeleton organization"/>
    <property type="evidence" value="ECO:0007669"/>
    <property type="project" value="TreeGrafter"/>
</dbReference>
<keyword evidence="3" id="KW-0677">Repeat</keyword>
<evidence type="ECO:0000256" key="2">
    <source>
        <dbReference type="ARBA" id="ARBA00022723"/>
    </source>
</evidence>
<dbReference type="FunFam" id="2.10.110.10:FF:000037">
    <property type="entry name" value="LIM domain-containing protein 1"/>
    <property type="match status" value="1"/>
</dbReference>
<reference evidence="9" key="1">
    <citation type="submission" date="2025-08" db="UniProtKB">
        <authorList>
            <consortium name="Ensembl"/>
        </authorList>
    </citation>
    <scope>IDENTIFICATION</scope>
</reference>
<evidence type="ECO:0000256" key="4">
    <source>
        <dbReference type="ARBA" id="ARBA00022833"/>
    </source>
</evidence>
<keyword evidence="5 6" id="KW-0440">LIM domain</keyword>
<dbReference type="InterPro" id="IPR047247">
    <property type="entry name" value="Ajuba-like_LIM2"/>
</dbReference>
<dbReference type="CDD" id="cd09352">
    <property type="entry name" value="LIM1_Ajuba_like"/>
    <property type="match status" value="1"/>
</dbReference>
<evidence type="ECO:0000259" key="8">
    <source>
        <dbReference type="PROSITE" id="PS50023"/>
    </source>
</evidence>
<dbReference type="GO" id="GO:0000932">
    <property type="term" value="C:P-body"/>
    <property type="evidence" value="ECO:0007669"/>
    <property type="project" value="TreeGrafter"/>
</dbReference>
<dbReference type="GO" id="GO:0005912">
    <property type="term" value="C:adherens junction"/>
    <property type="evidence" value="ECO:0007669"/>
    <property type="project" value="TreeGrafter"/>
</dbReference>
<dbReference type="GO" id="GO:0046872">
    <property type="term" value="F:metal ion binding"/>
    <property type="evidence" value="ECO:0007669"/>
    <property type="project" value="UniProtKB-KW"/>
</dbReference>
<dbReference type="PROSITE" id="PS50023">
    <property type="entry name" value="LIM_DOMAIN_2"/>
    <property type="match status" value="3"/>
</dbReference>
<dbReference type="Gene3D" id="2.10.110.10">
    <property type="entry name" value="Cysteine Rich Protein"/>
    <property type="match status" value="3"/>
</dbReference>
<dbReference type="FunFam" id="2.10.110.10:FF:000036">
    <property type="entry name" value="LIM domain-containing protein 1"/>
    <property type="match status" value="1"/>
</dbReference>
<comment type="similarity">
    <text evidence="1">Belongs to the zyxin/ajuba family.</text>
</comment>
<evidence type="ECO:0000313" key="10">
    <source>
        <dbReference type="Proteomes" id="UP000694388"/>
    </source>
</evidence>
<feature type="domain" description="LIM zinc-binding" evidence="8">
    <location>
        <begin position="501"/>
        <end position="569"/>
    </location>
</feature>
<dbReference type="InterPro" id="IPR001781">
    <property type="entry name" value="Znf_LIM"/>
</dbReference>
<dbReference type="FunFam" id="2.10.110.10:FF:000028">
    <property type="entry name" value="LIM domain-containing protein 1"/>
    <property type="match status" value="1"/>
</dbReference>
<dbReference type="GO" id="GO:0001666">
    <property type="term" value="P:response to hypoxia"/>
    <property type="evidence" value="ECO:0007669"/>
    <property type="project" value="TreeGrafter"/>
</dbReference>
<dbReference type="SUPFAM" id="SSF57716">
    <property type="entry name" value="Glucocorticoid receptor-like (DNA-binding domain)"/>
    <property type="match status" value="2"/>
</dbReference>
<reference evidence="9" key="2">
    <citation type="submission" date="2025-09" db="UniProtKB">
        <authorList>
            <consortium name="Ensembl"/>
        </authorList>
    </citation>
    <scope>IDENTIFICATION</scope>
</reference>
<name>A0A8C4N6A7_EPTBU</name>
<keyword evidence="10" id="KW-1185">Reference proteome</keyword>
<feature type="domain" description="LIM zinc-binding" evidence="8">
    <location>
        <begin position="375"/>
        <end position="436"/>
    </location>
</feature>
<dbReference type="PANTHER" id="PTHR24219">
    <property type="entry name" value="LIM DOMAIN-CONTAINING PROTEIN JUB"/>
    <property type="match status" value="1"/>
</dbReference>
<dbReference type="AlphaFoldDB" id="A0A8C4N6A7"/>
<dbReference type="SMART" id="SM00132">
    <property type="entry name" value="LIM"/>
    <property type="match status" value="3"/>
</dbReference>
<dbReference type="GO" id="GO:0003714">
    <property type="term" value="F:transcription corepressor activity"/>
    <property type="evidence" value="ECO:0007669"/>
    <property type="project" value="TreeGrafter"/>
</dbReference>
<dbReference type="Proteomes" id="UP000694388">
    <property type="component" value="Unplaced"/>
</dbReference>